<keyword evidence="4" id="KW-1185">Reference proteome</keyword>
<comment type="caution">
    <text evidence="3">The sequence shown here is derived from an EMBL/GenBank/DDBJ whole genome shotgun (WGS) entry which is preliminary data.</text>
</comment>
<dbReference type="PANTHER" id="PTHR30007">
    <property type="entry name" value="PHP DOMAIN PROTEIN"/>
    <property type="match status" value="1"/>
</dbReference>
<protein>
    <recommendedName>
        <fullName evidence="2">Insertion element IS402-like domain-containing protein</fullName>
    </recommendedName>
</protein>
<dbReference type="InterPro" id="IPR025161">
    <property type="entry name" value="IS402-like_dom"/>
</dbReference>
<reference evidence="3 4" key="1">
    <citation type="journal article" date="2021" name="Int. J. Syst. Evol. Microbiol.">
        <title>Reticulibacter mediterranei gen. nov., sp. nov., within the new family Reticulibacteraceae fam. nov., and Ktedonospora formicarum gen. nov., sp. nov., Ktedonobacter robiniae sp. nov., Dictyobacter formicarum sp. nov. and Dictyobacter arantiisoli sp. nov., belonging to the class Ktedonobacteria.</title>
        <authorList>
            <person name="Yabe S."/>
            <person name="Zheng Y."/>
            <person name="Wang C.M."/>
            <person name="Sakai Y."/>
            <person name="Abe K."/>
            <person name="Yokota A."/>
            <person name="Donadio S."/>
            <person name="Cavaletti L."/>
            <person name="Monciardini P."/>
        </authorList>
    </citation>
    <scope>NUCLEOTIDE SEQUENCE [LARGE SCALE GENOMIC DNA]</scope>
    <source>
        <strain evidence="3 4">SOSP1-9</strain>
    </source>
</reference>
<feature type="domain" description="Insertion element IS402-like" evidence="2">
    <location>
        <begin position="1"/>
        <end position="43"/>
    </location>
</feature>
<dbReference type="Proteomes" id="UP000635565">
    <property type="component" value="Unassembled WGS sequence"/>
</dbReference>
<name>A0ABQ3V8X2_9CHLR</name>
<organism evidence="3 4">
    <name type="scientific">Dictyobacter formicarum</name>
    <dbReference type="NCBI Taxonomy" id="2778368"/>
    <lineage>
        <taxon>Bacteria</taxon>
        <taxon>Bacillati</taxon>
        <taxon>Chloroflexota</taxon>
        <taxon>Ktedonobacteria</taxon>
        <taxon>Ktedonobacterales</taxon>
        <taxon>Dictyobacteraceae</taxon>
        <taxon>Dictyobacter</taxon>
    </lineage>
</organism>
<dbReference type="PANTHER" id="PTHR30007:SF0">
    <property type="entry name" value="TRANSPOSASE"/>
    <property type="match status" value="1"/>
</dbReference>
<feature type="compositionally biased region" description="Basic and acidic residues" evidence="1">
    <location>
        <begin position="52"/>
        <end position="61"/>
    </location>
</feature>
<feature type="region of interest" description="Disordered" evidence="1">
    <location>
        <begin position="52"/>
        <end position="71"/>
    </location>
</feature>
<proteinExistence type="predicted"/>
<dbReference type="EMBL" id="BNJJ01000001">
    <property type="protein sequence ID" value="GHO82424.1"/>
    <property type="molecule type" value="Genomic_DNA"/>
</dbReference>
<dbReference type="Pfam" id="PF13340">
    <property type="entry name" value="DUF4096"/>
    <property type="match status" value="1"/>
</dbReference>
<gene>
    <name evidence="3" type="ORF">KSZ_04300</name>
</gene>
<evidence type="ECO:0000259" key="2">
    <source>
        <dbReference type="Pfam" id="PF13340"/>
    </source>
</evidence>
<sequence>MFDAIFYVLRTGCPWRYLPATFPPWQTVFYHFRRLRLKGIWTLLLRALHQAERERQGRHPDPSAASMDSQSVKTVEESSGICGYDAHKHIKGRKRHILARLGRKNEPVPKHPIFRFA</sequence>
<evidence type="ECO:0000256" key="1">
    <source>
        <dbReference type="SAM" id="MobiDB-lite"/>
    </source>
</evidence>
<evidence type="ECO:0000313" key="4">
    <source>
        <dbReference type="Proteomes" id="UP000635565"/>
    </source>
</evidence>
<accession>A0ABQ3V8X2</accession>
<evidence type="ECO:0000313" key="3">
    <source>
        <dbReference type="EMBL" id="GHO82424.1"/>
    </source>
</evidence>